<dbReference type="PROSITE" id="PS50088">
    <property type="entry name" value="ANK_REPEAT"/>
    <property type="match status" value="1"/>
</dbReference>
<name>A0AAN6XDR8_9PEZI</name>
<reference evidence="2" key="2">
    <citation type="submission" date="2023-05" db="EMBL/GenBank/DDBJ databases">
        <authorList>
            <consortium name="Lawrence Berkeley National Laboratory"/>
            <person name="Steindorff A."/>
            <person name="Hensen N."/>
            <person name="Bonometti L."/>
            <person name="Westerberg I."/>
            <person name="Brannstrom I.O."/>
            <person name="Guillou S."/>
            <person name="Cros-Aarteil S."/>
            <person name="Calhoun S."/>
            <person name="Haridas S."/>
            <person name="Kuo A."/>
            <person name="Mondo S."/>
            <person name="Pangilinan J."/>
            <person name="Riley R."/>
            <person name="Labutti K."/>
            <person name="Andreopoulos B."/>
            <person name="Lipzen A."/>
            <person name="Chen C."/>
            <person name="Yanf M."/>
            <person name="Daum C."/>
            <person name="Ng V."/>
            <person name="Clum A."/>
            <person name="Ohm R."/>
            <person name="Martin F."/>
            <person name="Silar P."/>
            <person name="Natvig D."/>
            <person name="Lalanne C."/>
            <person name="Gautier V."/>
            <person name="Ament-Velasquez S.L."/>
            <person name="Kruys A."/>
            <person name="Hutchinson M.I."/>
            <person name="Powell A.J."/>
            <person name="Barry K."/>
            <person name="Miller A.N."/>
            <person name="Grigoriev I.V."/>
            <person name="Debuchy R."/>
            <person name="Gladieux P."/>
            <person name="Thoren M.H."/>
            <person name="Johannesson H."/>
        </authorList>
    </citation>
    <scope>NUCLEOTIDE SEQUENCE</scope>
    <source>
        <strain evidence="2">CBS 315.58</strain>
    </source>
</reference>
<proteinExistence type="predicted"/>
<keyword evidence="1" id="KW-0040">ANK repeat</keyword>
<dbReference type="Gene3D" id="1.25.40.20">
    <property type="entry name" value="Ankyrin repeat-containing domain"/>
    <property type="match status" value="1"/>
</dbReference>
<dbReference type="Pfam" id="PF00023">
    <property type="entry name" value="Ank"/>
    <property type="match status" value="1"/>
</dbReference>
<gene>
    <name evidence="2" type="ORF">QBC40DRAFT_333230</name>
</gene>
<dbReference type="InterPro" id="IPR036770">
    <property type="entry name" value="Ankyrin_rpt-contain_sf"/>
</dbReference>
<evidence type="ECO:0000256" key="1">
    <source>
        <dbReference type="PROSITE-ProRule" id="PRU00023"/>
    </source>
</evidence>
<reference evidence="2" key="1">
    <citation type="journal article" date="2023" name="Mol. Phylogenet. Evol.">
        <title>Genome-scale phylogeny and comparative genomics of the fungal order Sordariales.</title>
        <authorList>
            <person name="Hensen N."/>
            <person name="Bonometti L."/>
            <person name="Westerberg I."/>
            <person name="Brannstrom I.O."/>
            <person name="Guillou S."/>
            <person name="Cros-Aarteil S."/>
            <person name="Calhoun S."/>
            <person name="Haridas S."/>
            <person name="Kuo A."/>
            <person name="Mondo S."/>
            <person name="Pangilinan J."/>
            <person name="Riley R."/>
            <person name="LaButti K."/>
            <person name="Andreopoulos B."/>
            <person name="Lipzen A."/>
            <person name="Chen C."/>
            <person name="Yan M."/>
            <person name="Daum C."/>
            <person name="Ng V."/>
            <person name="Clum A."/>
            <person name="Steindorff A."/>
            <person name="Ohm R.A."/>
            <person name="Martin F."/>
            <person name="Silar P."/>
            <person name="Natvig D.O."/>
            <person name="Lalanne C."/>
            <person name="Gautier V."/>
            <person name="Ament-Velasquez S.L."/>
            <person name="Kruys A."/>
            <person name="Hutchinson M.I."/>
            <person name="Powell A.J."/>
            <person name="Barry K."/>
            <person name="Miller A.N."/>
            <person name="Grigoriev I.V."/>
            <person name="Debuchy R."/>
            <person name="Gladieux P."/>
            <person name="Hiltunen Thoren M."/>
            <person name="Johannesson H."/>
        </authorList>
    </citation>
    <scope>NUCLEOTIDE SEQUENCE</scope>
    <source>
        <strain evidence="2">CBS 315.58</strain>
    </source>
</reference>
<sequence>MVGFNRLPNELLWMVYENIDGIRDAPGRLCTDSRCLTGIDYFSNVAALTLLNRRCRDIFKPALFHCCGSVYAIRWAVQNKRIDVLQATLRHAGTPEVKRDLVNREAYICLEPVAFRHPPRERAVKWPLELACSRGYDDIVSLLLDAGADAAATSSRTISNPRHWYCLCMYSGMRQDNYQKMNPLRRAICSSHSSTALLLLQRNAPFPSVFQVSSGIYYPNVLHSAMAHGDVVLVDFLLRQLPDRVEEEQNRTYWPSCLSPLVKCGDHDAVRAIANLIMQNPVIQARSRQSKGESCHNAAVLAISCRNWATACALLETSPVALPADLTRECLMSRAQYDDSWTQQYQEFWPHFYGWGYDSEWDDQIRGSSESTPYMCYGGWITQPRDVRHWHIWRAKLVGKLLHTLNPSSPLGESSLVHFPLGRIPRRELDILLPVKATFTSLQWAIISEDILTLRTVIQTGPQQDLMPLEAIWHRHDKIVKEILANTPPSSIKDAAIFSVLPIIKQCKQPNSGPWAARTSEFESGYRQQLHMETLAVRSIGLETPPHQLLFDIFEEAVKQFLLAPALAPARQHRTQHLLGLLTELISLGADVNQGIQGCCSSSRYLACNPPTRFCRSLAAQLNAYIHENRNLCYLINGYALFNLPLEHFKVVRWRLPQLANILRRTFTVVPASGSEGMSSASETATHQVVCHPEHVINPAAFLASQAGPDDEVGICDEVYLGVRLYGWTTARHFEAQSLSDIDTELRLSEGGLLHGHHQLAL</sequence>
<dbReference type="InterPro" id="IPR002110">
    <property type="entry name" value="Ankyrin_rpt"/>
</dbReference>
<dbReference type="AlphaFoldDB" id="A0AAN6XDR8"/>
<dbReference type="SMART" id="SM00248">
    <property type="entry name" value="ANK"/>
    <property type="match status" value="5"/>
</dbReference>
<evidence type="ECO:0000313" key="3">
    <source>
        <dbReference type="Proteomes" id="UP001303160"/>
    </source>
</evidence>
<organism evidence="2 3">
    <name type="scientific">Triangularia verruculosa</name>
    <dbReference type="NCBI Taxonomy" id="2587418"/>
    <lineage>
        <taxon>Eukaryota</taxon>
        <taxon>Fungi</taxon>
        <taxon>Dikarya</taxon>
        <taxon>Ascomycota</taxon>
        <taxon>Pezizomycotina</taxon>
        <taxon>Sordariomycetes</taxon>
        <taxon>Sordariomycetidae</taxon>
        <taxon>Sordariales</taxon>
        <taxon>Podosporaceae</taxon>
        <taxon>Triangularia</taxon>
    </lineage>
</organism>
<dbReference type="EMBL" id="MU863959">
    <property type="protein sequence ID" value="KAK4197671.1"/>
    <property type="molecule type" value="Genomic_DNA"/>
</dbReference>
<dbReference type="Proteomes" id="UP001303160">
    <property type="component" value="Unassembled WGS sequence"/>
</dbReference>
<accession>A0AAN6XDR8</accession>
<evidence type="ECO:0000313" key="2">
    <source>
        <dbReference type="EMBL" id="KAK4197671.1"/>
    </source>
</evidence>
<keyword evidence="3" id="KW-1185">Reference proteome</keyword>
<dbReference type="SUPFAM" id="SSF48403">
    <property type="entry name" value="Ankyrin repeat"/>
    <property type="match status" value="1"/>
</dbReference>
<feature type="repeat" description="ANK" evidence="1">
    <location>
        <begin position="127"/>
        <end position="155"/>
    </location>
</feature>
<protein>
    <submittedName>
        <fullName evidence="2">Uncharacterized protein</fullName>
    </submittedName>
</protein>
<comment type="caution">
    <text evidence="2">The sequence shown here is derived from an EMBL/GenBank/DDBJ whole genome shotgun (WGS) entry which is preliminary data.</text>
</comment>